<evidence type="ECO:0000313" key="1">
    <source>
        <dbReference type="EMBL" id="EEH04083.1"/>
    </source>
</evidence>
<dbReference type="AlphaFoldDB" id="C0NXL7"/>
<accession>C0NXL7</accession>
<organism evidence="1 2">
    <name type="scientific">Ajellomyces capsulatus (strain G186AR / H82 / ATCC MYA-2454 / RMSCC 2432)</name>
    <name type="common">Darling's disease fungus</name>
    <name type="synonym">Histoplasma capsulatum</name>
    <dbReference type="NCBI Taxonomy" id="447093"/>
    <lineage>
        <taxon>Eukaryota</taxon>
        <taxon>Fungi</taxon>
        <taxon>Dikarya</taxon>
        <taxon>Ascomycota</taxon>
        <taxon>Pezizomycotina</taxon>
        <taxon>Eurotiomycetes</taxon>
        <taxon>Eurotiomycetidae</taxon>
        <taxon>Onygenales</taxon>
        <taxon>Ajellomycetaceae</taxon>
        <taxon>Histoplasma</taxon>
    </lineage>
</organism>
<name>C0NXL7_AJECG</name>
<keyword evidence="2" id="KW-1185">Reference proteome</keyword>
<evidence type="ECO:0000313" key="2">
    <source>
        <dbReference type="Proteomes" id="UP000001631"/>
    </source>
</evidence>
<sequence length="142" mass="16004">MRAGKSSASEQHQGFAVEIENYAVLREVVCKSNWDCNKNLSLKPAVSSLGKHKPACPRGILRGWIQTNLMDRIEDRVLLVPIPNCLPNINLIVRVKYNLSGYGQAPEPGHTEIYFSIAIRDEFSAMYKVEEGNNVSKKTDEW</sequence>
<dbReference type="RefSeq" id="XP_045284564.1">
    <property type="nucleotide sequence ID" value="XM_045435258.1"/>
</dbReference>
<protein>
    <submittedName>
        <fullName evidence="1">Uncharacterized protein</fullName>
    </submittedName>
</protein>
<dbReference type="Proteomes" id="UP000001631">
    <property type="component" value="Unassembled WGS sequence"/>
</dbReference>
<dbReference type="EMBL" id="GG663375">
    <property type="protein sequence ID" value="EEH04083.1"/>
    <property type="molecule type" value="Genomic_DNA"/>
</dbReference>
<reference evidence="1" key="1">
    <citation type="submission" date="2009-02" db="EMBL/GenBank/DDBJ databases">
        <title>The Genome Sequence of Ajellomyces capsulatus strain G186AR.</title>
        <authorList>
            <consortium name="The Broad Institute Genome Sequencing Platform"/>
            <person name="Champion M."/>
            <person name="Cuomo C."/>
            <person name="Ma L.-J."/>
            <person name="Henn M.R."/>
            <person name="Sil A."/>
            <person name="Goldman B."/>
            <person name="Young S.K."/>
            <person name="Kodira C.D."/>
            <person name="Zeng Q."/>
            <person name="Koehrsen M."/>
            <person name="Alvarado L."/>
            <person name="Berlin A."/>
            <person name="Borenstein D."/>
            <person name="Chen Z."/>
            <person name="Engels R."/>
            <person name="Freedman E."/>
            <person name="Gellesch M."/>
            <person name="Goldberg J."/>
            <person name="Griggs A."/>
            <person name="Gujja S."/>
            <person name="Heiman D."/>
            <person name="Hepburn T."/>
            <person name="Howarth C."/>
            <person name="Jen D."/>
            <person name="Larson L."/>
            <person name="Lewis B."/>
            <person name="Mehta T."/>
            <person name="Park D."/>
            <person name="Pearson M."/>
            <person name="Roberts A."/>
            <person name="Saif S."/>
            <person name="Shea T."/>
            <person name="Shenoy N."/>
            <person name="Sisk P."/>
            <person name="Stolte C."/>
            <person name="Sykes S."/>
            <person name="Walk T."/>
            <person name="White J."/>
            <person name="Yandava C."/>
            <person name="Klein B."/>
            <person name="McEwen J.G."/>
            <person name="Puccia R."/>
            <person name="Goldman G.H."/>
            <person name="Felipe M.S."/>
            <person name="Nino-Vega G."/>
            <person name="San-Blas G."/>
            <person name="Taylor J."/>
            <person name="Mendoza L."/>
            <person name="Galagan J."/>
            <person name="Nusbaum C."/>
            <person name="Birren B."/>
        </authorList>
    </citation>
    <scope>NUCLEOTIDE SEQUENCE</scope>
    <source>
        <strain evidence="1">G186AR</strain>
    </source>
</reference>
<dbReference type="InParanoid" id="C0NXL7"/>
<proteinExistence type="predicted"/>
<dbReference type="HOGENOM" id="CLU_1815245_0_0_1"/>
<gene>
    <name evidence="1" type="ORF">HCBG_08209</name>
</gene>
<dbReference type="GeneID" id="69041225"/>